<comment type="caution">
    <text evidence="2">The sequence shown here is derived from an EMBL/GenBank/DDBJ whole genome shotgun (WGS) entry which is preliminary data.</text>
</comment>
<feature type="domain" description="DUF5625" evidence="1">
    <location>
        <begin position="33"/>
        <end position="169"/>
    </location>
</feature>
<gene>
    <name evidence="2" type="ORF">HHL10_25145</name>
</gene>
<dbReference type="Pfam" id="PF18539">
    <property type="entry name" value="DUF5625"/>
    <property type="match status" value="1"/>
</dbReference>
<sequence>MGPTTYALCQKPVIGIVMWITALCGFPPLFADEPIALSREGSTITREFEAPVDLKYPLNIDFEFESTQARLDDSIVGYRFDANCWGNKRYDDIPERQREGLGRPMPFRVMIRHAADRAVVLDRVFDSLCITSHRDNLKTRTIGWLELRRGQYTAEVTNLEAQAGLEHVVTRVSLVGGRFK</sequence>
<dbReference type="RefSeq" id="WP_169163156.1">
    <property type="nucleotide sequence ID" value="NZ_JABBFW010000029.1"/>
</dbReference>
<name>A0A848FIZ1_9BURK</name>
<dbReference type="Gene3D" id="2.60.120.790">
    <property type="match status" value="1"/>
</dbReference>
<keyword evidence="3" id="KW-1185">Reference proteome</keyword>
<organism evidence="2 3">
    <name type="scientific">Azohydromonas caseinilytica</name>
    <dbReference type="NCBI Taxonomy" id="2728836"/>
    <lineage>
        <taxon>Bacteria</taxon>
        <taxon>Pseudomonadati</taxon>
        <taxon>Pseudomonadota</taxon>
        <taxon>Betaproteobacteria</taxon>
        <taxon>Burkholderiales</taxon>
        <taxon>Sphaerotilaceae</taxon>
        <taxon>Azohydromonas</taxon>
    </lineage>
</organism>
<dbReference type="Proteomes" id="UP000574067">
    <property type="component" value="Unassembled WGS sequence"/>
</dbReference>
<dbReference type="EMBL" id="JABBFW010000029">
    <property type="protein sequence ID" value="NML18259.1"/>
    <property type="molecule type" value="Genomic_DNA"/>
</dbReference>
<evidence type="ECO:0000259" key="1">
    <source>
        <dbReference type="Pfam" id="PF18539"/>
    </source>
</evidence>
<evidence type="ECO:0000313" key="2">
    <source>
        <dbReference type="EMBL" id="NML18259.1"/>
    </source>
</evidence>
<dbReference type="AlphaFoldDB" id="A0A848FIZ1"/>
<dbReference type="InterPro" id="IPR041008">
    <property type="entry name" value="DUF5625"/>
</dbReference>
<evidence type="ECO:0000313" key="3">
    <source>
        <dbReference type="Proteomes" id="UP000574067"/>
    </source>
</evidence>
<reference evidence="2 3" key="1">
    <citation type="submission" date="2020-04" db="EMBL/GenBank/DDBJ databases">
        <title>Azohydromonas sp. isolated from soil.</title>
        <authorList>
            <person name="Dahal R.H."/>
        </authorList>
    </citation>
    <scope>NUCLEOTIDE SEQUENCE [LARGE SCALE GENOMIC DNA]</scope>
    <source>
        <strain evidence="2 3">G-1-1-14</strain>
    </source>
</reference>
<protein>
    <recommendedName>
        <fullName evidence="1">DUF5625 domain-containing protein</fullName>
    </recommendedName>
</protein>
<proteinExistence type="predicted"/>
<accession>A0A848FIZ1</accession>